<organism evidence="1 2">
    <name type="scientific">Sporothrix eucalyptigena</name>
    <dbReference type="NCBI Taxonomy" id="1812306"/>
    <lineage>
        <taxon>Eukaryota</taxon>
        <taxon>Fungi</taxon>
        <taxon>Dikarya</taxon>
        <taxon>Ascomycota</taxon>
        <taxon>Pezizomycotina</taxon>
        <taxon>Sordariomycetes</taxon>
        <taxon>Sordariomycetidae</taxon>
        <taxon>Ophiostomatales</taxon>
        <taxon>Ophiostomataceae</taxon>
        <taxon>Sporothrix</taxon>
    </lineage>
</organism>
<name>A0ABP0CS69_9PEZI</name>
<sequence length="320" mass="34540">MVGYQTGLAYNNVNRDHLNPLTGRWTQGTNLTGPVDPEVQVLTFSARNGTPIAAYTSYAMHPVQSYLTGYTSADWPGAMAAWVEESLGGPDNDFILIYCQQASGDVNPRQRRTGTNVLASIGNIPINGLELVQEPIEEPIRDQIIPLVKGDPFYVRQLFQQLTALGIVVGEEVIRVISSTADWDENPAIWGKRANATCPGRLHISNEREGVPGVYTNGPDINVVTGAIGLGDIAIAQVGAEIYTRIGWAIKDKSPMKKTMLITMANAQGLSGYIPDTLSVGHETFQALGCKIVPGDCAETQISETVAGLISEYVNSTTYQ</sequence>
<dbReference type="EMBL" id="CAWUHD010000141">
    <property type="protein sequence ID" value="CAK7234964.1"/>
    <property type="molecule type" value="Genomic_DNA"/>
</dbReference>
<evidence type="ECO:0000313" key="2">
    <source>
        <dbReference type="Proteomes" id="UP001642482"/>
    </source>
</evidence>
<keyword evidence="2" id="KW-1185">Reference proteome</keyword>
<accession>A0ABP0CS69</accession>
<dbReference type="Proteomes" id="UP001642482">
    <property type="component" value="Unassembled WGS sequence"/>
</dbReference>
<comment type="caution">
    <text evidence="1">The sequence shown here is derived from an EMBL/GenBank/DDBJ whole genome shotgun (WGS) entry which is preliminary data.</text>
</comment>
<gene>
    <name evidence="1" type="ORF">SEUCBS140593_009124</name>
</gene>
<proteinExistence type="predicted"/>
<reference evidence="1 2" key="1">
    <citation type="submission" date="2024-01" db="EMBL/GenBank/DDBJ databases">
        <authorList>
            <person name="Allen C."/>
            <person name="Tagirdzhanova G."/>
        </authorList>
    </citation>
    <scope>NUCLEOTIDE SEQUENCE [LARGE SCALE GENOMIC DNA]</scope>
</reference>
<evidence type="ECO:0000313" key="1">
    <source>
        <dbReference type="EMBL" id="CAK7234964.1"/>
    </source>
</evidence>
<protein>
    <submittedName>
        <fullName evidence="1">Uncharacterized protein</fullName>
    </submittedName>
</protein>